<dbReference type="EMBL" id="JAEEGC010000126">
    <property type="protein sequence ID" value="MBV7275527.1"/>
    <property type="molecule type" value="Genomic_DNA"/>
</dbReference>
<protein>
    <submittedName>
        <fullName evidence="1">Gamma carbonic anhydrase family protein</fullName>
    </submittedName>
</protein>
<organism evidence="1 2">
    <name type="scientific">Clostridium thailandense</name>
    <dbReference type="NCBI Taxonomy" id="2794346"/>
    <lineage>
        <taxon>Bacteria</taxon>
        <taxon>Bacillati</taxon>
        <taxon>Bacillota</taxon>
        <taxon>Clostridia</taxon>
        <taxon>Eubacteriales</taxon>
        <taxon>Clostridiaceae</taxon>
        <taxon>Clostridium</taxon>
    </lineage>
</organism>
<gene>
    <name evidence="1" type="ORF">I6U48_21730</name>
</gene>
<dbReference type="AlphaFoldDB" id="A0A949WX41"/>
<evidence type="ECO:0000313" key="2">
    <source>
        <dbReference type="Proteomes" id="UP000694308"/>
    </source>
</evidence>
<comment type="caution">
    <text evidence="1">The sequence shown here is derived from an EMBL/GenBank/DDBJ whole genome shotgun (WGS) entry which is preliminary data.</text>
</comment>
<dbReference type="PANTHER" id="PTHR13061:SF29">
    <property type="entry name" value="GAMMA CARBONIC ANHYDRASE-LIKE 1, MITOCHONDRIAL-RELATED"/>
    <property type="match status" value="1"/>
</dbReference>
<dbReference type="InterPro" id="IPR050484">
    <property type="entry name" value="Transf_Hexapept/Carb_Anhydrase"/>
</dbReference>
<keyword evidence="2" id="KW-1185">Reference proteome</keyword>
<dbReference type="RefSeq" id="WP_218322579.1">
    <property type="nucleotide sequence ID" value="NZ_JAEEGC010000126.1"/>
</dbReference>
<dbReference type="CDD" id="cd04645">
    <property type="entry name" value="LbH_gamma_CA_like"/>
    <property type="match status" value="1"/>
</dbReference>
<dbReference type="InterPro" id="IPR001451">
    <property type="entry name" value="Hexapep"/>
</dbReference>
<proteinExistence type="predicted"/>
<dbReference type="Proteomes" id="UP000694308">
    <property type="component" value="Unassembled WGS sequence"/>
</dbReference>
<accession>A0A949WX41</accession>
<name>A0A949WX41_9CLOT</name>
<dbReference type="InterPro" id="IPR047324">
    <property type="entry name" value="LbH_gamma_CA-like"/>
</dbReference>
<dbReference type="Pfam" id="PF00132">
    <property type="entry name" value="Hexapep"/>
    <property type="match status" value="1"/>
</dbReference>
<reference evidence="1" key="1">
    <citation type="submission" date="2020-12" db="EMBL/GenBank/DDBJ databases">
        <title>Clostridium thailandense sp. nov., a novel acetogenic bacterium isolated from peat land soil in Thailand.</title>
        <authorList>
            <person name="Chaikitkaew S."/>
            <person name="Birkeland N.K."/>
        </authorList>
    </citation>
    <scope>NUCLEOTIDE SEQUENCE</scope>
    <source>
        <strain evidence="1">PL3</strain>
    </source>
</reference>
<sequence>MIRKFKDRAPKIHESCFIADTAEVIGKVTLEEKVSIWFGAVLRGDENAIYIGKGSNIQDNCTVHGSTNGEPTEVGDYVTIGHNVVLHGCKIGNGSLIGMGSIILDGAQIGEGSLIGAGSLVPPNKKMPDGVLCMGSPAKVIRELSEEEKEYIKYAAEHYIEEIEAYK</sequence>
<evidence type="ECO:0000313" key="1">
    <source>
        <dbReference type="EMBL" id="MBV7275527.1"/>
    </source>
</evidence>
<dbReference type="PANTHER" id="PTHR13061">
    <property type="entry name" value="DYNACTIN SUBUNIT P25"/>
    <property type="match status" value="1"/>
</dbReference>